<dbReference type="Pfam" id="PF00072">
    <property type="entry name" value="Response_reg"/>
    <property type="match status" value="1"/>
</dbReference>
<keyword evidence="5" id="KW-1185">Reference proteome</keyword>
<reference evidence="4 5" key="1">
    <citation type="submission" date="2018-04" db="EMBL/GenBank/DDBJ databases">
        <title>Genomic Encyclopedia of Archaeal and Bacterial Type Strains, Phase II (KMG-II): from individual species to whole genera.</title>
        <authorList>
            <person name="Goeker M."/>
        </authorList>
    </citation>
    <scope>NUCLEOTIDE SEQUENCE [LARGE SCALE GENOMIC DNA]</scope>
    <source>
        <strain evidence="4 5">DSM 28823</strain>
    </source>
</reference>
<dbReference type="EMBL" id="QAAD01000024">
    <property type="protein sequence ID" value="PTN05960.1"/>
    <property type="molecule type" value="Genomic_DNA"/>
</dbReference>
<dbReference type="SUPFAM" id="SSF52172">
    <property type="entry name" value="CheY-like"/>
    <property type="match status" value="1"/>
</dbReference>
<evidence type="ECO:0000259" key="3">
    <source>
        <dbReference type="PROSITE" id="PS50110"/>
    </source>
</evidence>
<name>A0A2T5BXT4_9BACT</name>
<dbReference type="PANTHER" id="PTHR44591:SF3">
    <property type="entry name" value="RESPONSE REGULATORY DOMAIN-CONTAINING PROTEIN"/>
    <property type="match status" value="1"/>
</dbReference>
<proteinExistence type="predicted"/>
<protein>
    <submittedName>
        <fullName evidence="4">Response regulator receiver domain-containing protein</fullName>
    </submittedName>
</protein>
<dbReference type="CDD" id="cd17574">
    <property type="entry name" value="REC_OmpR"/>
    <property type="match status" value="1"/>
</dbReference>
<dbReference type="AlphaFoldDB" id="A0A2T5BXT4"/>
<dbReference type="OrthoDB" id="9789181at2"/>
<evidence type="ECO:0000256" key="1">
    <source>
        <dbReference type="ARBA" id="ARBA00022553"/>
    </source>
</evidence>
<evidence type="ECO:0000256" key="2">
    <source>
        <dbReference type="PROSITE-ProRule" id="PRU00169"/>
    </source>
</evidence>
<organism evidence="4 5">
    <name type="scientific">Mangrovibacterium marinum</name>
    <dbReference type="NCBI Taxonomy" id="1639118"/>
    <lineage>
        <taxon>Bacteria</taxon>
        <taxon>Pseudomonadati</taxon>
        <taxon>Bacteroidota</taxon>
        <taxon>Bacteroidia</taxon>
        <taxon>Marinilabiliales</taxon>
        <taxon>Prolixibacteraceae</taxon>
        <taxon>Mangrovibacterium</taxon>
    </lineage>
</organism>
<dbReference type="InterPro" id="IPR050595">
    <property type="entry name" value="Bact_response_regulator"/>
</dbReference>
<feature type="domain" description="Response regulatory" evidence="3">
    <location>
        <begin position="3"/>
        <end position="119"/>
    </location>
</feature>
<dbReference type="Proteomes" id="UP000243525">
    <property type="component" value="Unassembled WGS sequence"/>
</dbReference>
<feature type="modified residue" description="4-aspartylphosphate" evidence="2">
    <location>
        <position position="52"/>
    </location>
</feature>
<dbReference type="SMART" id="SM00448">
    <property type="entry name" value="REC"/>
    <property type="match status" value="1"/>
</dbReference>
<evidence type="ECO:0000313" key="4">
    <source>
        <dbReference type="EMBL" id="PTN05960.1"/>
    </source>
</evidence>
<sequence length="125" mass="14012">MKKILIIEDNELLLKMIEFILKKNGFETTVAKTGKEAINALHETPFDLIITDLMLPYANGFEIIEHIKQNKAQNQVPVIIISAVVNEETVMAGFDSGVDDYIKKPFTPGELLSRVTRLLKVNVTA</sequence>
<keyword evidence="1 2" id="KW-0597">Phosphoprotein</keyword>
<dbReference type="PANTHER" id="PTHR44591">
    <property type="entry name" value="STRESS RESPONSE REGULATOR PROTEIN 1"/>
    <property type="match status" value="1"/>
</dbReference>
<dbReference type="RefSeq" id="WP_107823638.1">
    <property type="nucleotide sequence ID" value="NZ_OY782574.1"/>
</dbReference>
<dbReference type="InterPro" id="IPR011006">
    <property type="entry name" value="CheY-like_superfamily"/>
</dbReference>
<evidence type="ECO:0000313" key="5">
    <source>
        <dbReference type="Proteomes" id="UP000243525"/>
    </source>
</evidence>
<dbReference type="GO" id="GO:0000160">
    <property type="term" value="P:phosphorelay signal transduction system"/>
    <property type="evidence" value="ECO:0007669"/>
    <property type="project" value="InterPro"/>
</dbReference>
<dbReference type="InterPro" id="IPR001789">
    <property type="entry name" value="Sig_transdc_resp-reg_receiver"/>
</dbReference>
<dbReference type="PROSITE" id="PS50110">
    <property type="entry name" value="RESPONSE_REGULATORY"/>
    <property type="match status" value="1"/>
</dbReference>
<dbReference type="Gene3D" id="3.40.50.2300">
    <property type="match status" value="1"/>
</dbReference>
<comment type="caution">
    <text evidence="4">The sequence shown here is derived from an EMBL/GenBank/DDBJ whole genome shotgun (WGS) entry which is preliminary data.</text>
</comment>
<accession>A0A2T5BXT4</accession>
<gene>
    <name evidence="4" type="ORF">C8N47_12423</name>
</gene>